<gene>
    <name evidence="10" type="ORF">CO051_04290</name>
</gene>
<feature type="transmembrane region" description="Helical" evidence="8">
    <location>
        <begin position="345"/>
        <end position="365"/>
    </location>
</feature>
<dbReference type="Proteomes" id="UP000231383">
    <property type="component" value="Unassembled WGS sequence"/>
</dbReference>
<feature type="transmembrane region" description="Helical" evidence="8">
    <location>
        <begin position="122"/>
        <end position="139"/>
    </location>
</feature>
<protein>
    <recommendedName>
        <fullName evidence="9">Glycosyltransferase RgtA/B/C/D-like domain-containing protein</fullName>
    </recommendedName>
</protein>
<feature type="transmembrane region" description="Helical" evidence="8">
    <location>
        <begin position="193"/>
        <end position="208"/>
    </location>
</feature>
<dbReference type="GO" id="GO:0010041">
    <property type="term" value="P:response to iron(III) ion"/>
    <property type="evidence" value="ECO:0007669"/>
    <property type="project" value="TreeGrafter"/>
</dbReference>
<feature type="transmembrane region" description="Helical" evidence="8">
    <location>
        <begin position="68"/>
        <end position="86"/>
    </location>
</feature>
<feature type="transmembrane region" description="Helical" evidence="8">
    <location>
        <begin position="377"/>
        <end position="397"/>
    </location>
</feature>
<evidence type="ECO:0000256" key="2">
    <source>
        <dbReference type="ARBA" id="ARBA00022475"/>
    </source>
</evidence>
<comment type="subcellular location">
    <subcellularLocation>
        <location evidence="1">Cell membrane</location>
        <topology evidence="1">Multi-pass membrane protein</topology>
    </subcellularLocation>
</comment>
<evidence type="ECO:0000256" key="1">
    <source>
        <dbReference type="ARBA" id="ARBA00004651"/>
    </source>
</evidence>
<keyword evidence="4" id="KW-0808">Transferase</keyword>
<dbReference type="EMBL" id="PFSC01000118">
    <property type="protein sequence ID" value="PJC31246.1"/>
    <property type="molecule type" value="Genomic_DNA"/>
</dbReference>
<proteinExistence type="predicted"/>
<feature type="transmembrane region" description="Helical" evidence="8">
    <location>
        <begin position="220"/>
        <end position="238"/>
    </location>
</feature>
<dbReference type="PROSITE" id="PS51257">
    <property type="entry name" value="PROKAR_LIPOPROTEIN"/>
    <property type="match status" value="1"/>
</dbReference>
<dbReference type="PANTHER" id="PTHR33908:SF3">
    <property type="entry name" value="UNDECAPRENYL PHOSPHATE-ALPHA-4-AMINO-4-DEOXY-L-ARABINOSE ARABINOSYL TRANSFERASE"/>
    <property type="match status" value="1"/>
</dbReference>
<keyword evidence="6 8" id="KW-1133">Transmembrane helix</keyword>
<feature type="transmembrane region" description="Helical" evidence="8">
    <location>
        <begin position="6"/>
        <end position="27"/>
    </location>
</feature>
<feature type="transmembrane region" description="Helical" evidence="8">
    <location>
        <begin position="92"/>
        <end position="110"/>
    </location>
</feature>
<dbReference type="InterPro" id="IPR038731">
    <property type="entry name" value="RgtA/B/C-like"/>
</dbReference>
<keyword evidence="7 8" id="KW-0472">Membrane</keyword>
<sequence length="431" mass="50079">MIFSKNTLTNILIPVLLSIISGCIIFYKFPYIPQHISTDEVEFIQLAQSLENIPYTPYSRLATGHATLYFYILLASIKLFGSTVFAVRFPSALFGVVDVVLIYFVFRLLFESRKKFDSTLQIVFPFLFAFVFATVRWYFNFARFGFEASTVLFFELTGLLTFLLYRKYKNYGFLIGTGILAGLAYNSYTPGRLFFLLPIMLLCFDFWNHKSAKKEIIKQLLYVLIPFVICITPLNLYFTQHDDNRIYEQFFLQSERISIQEKSSFLWENITKVSGMFLFQGDSNGRHNYPGKPMLNPFLGIFFIVGLLISIFQWKKFPNKIFLLYFALGILPPLLTYPWENPNALRSVTVLPAVVFFIGQSLQLITKISMYKKHVIYILFILVGLSAIYEIRTYFVFQTLVFPSSFEISPDLLPQYLDGTYPIRPNSIQKL</sequence>
<keyword evidence="3" id="KW-0328">Glycosyltransferase</keyword>
<comment type="caution">
    <text evidence="10">The sequence shown here is derived from an EMBL/GenBank/DDBJ whole genome shotgun (WGS) entry which is preliminary data.</text>
</comment>
<feature type="transmembrane region" description="Helical" evidence="8">
    <location>
        <begin position="294"/>
        <end position="314"/>
    </location>
</feature>
<evidence type="ECO:0000256" key="5">
    <source>
        <dbReference type="ARBA" id="ARBA00022692"/>
    </source>
</evidence>
<dbReference type="GO" id="GO:0009103">
    <property type="term" value="P:lipopolysaccharide biosynthetic process"/>
    <property type="evidence" value="ECO:0007669"/>
    <property type="project" value="UniProtKB-ARBA"/>
</dbReference>
<evidence type="ECO:0000313" key="11">
    <source>
        <dbReference type="Proteomes" id="UP000231383"/>
    </source>
</evidence>
<accession>A0A2M8EY60</accession>
<evidence type="ECO:0000256" key="3">
    <source>
        <dbReference type="ARBA" id="ARBA00022676"/>
    </source>
</evidence>
<evidence type="ECO:0000256" key="4">
    <source>
        <dbReference type="ARBA" id="ARBA00022679"/>
    </source>
</evidence>
<dbReference type="GO" id="GO:0005886">
    <property type="term" value="C:plasma membrane"/>
    <property type="evidence" value="ECO:0007669"/>
    <property type="project" value="UniProtKB-SubCell"/>
</dbReference>
<dbReference type="PANTHER" id="PTHR33908">
    <property type="entry name" value="MANNOSYLTRANSFERASE YKCB-RELATED"/>
    <property type="match status" value="1"/>
</dbReference>
<keyword evidence="2" id="KW-1003">Cell membrane</keyword>
<evidence type="ECO:0000313" key="10">
    <source>
        <dbReference type="EMBL" id="PJC31246.1"/>
    </source>
</evidence>
<evidence type="ECO:0000256" key="6">
    <source>
        <dbReference type="ARBA" id="ARBA00022989"/>
    </source>
</evidence>
<dbReference type="GO" id="GO:0016763">
    <property type="term" value="F:pentosyltransferase activity"/>
    <property type="evidence" value="ECO:0007669"/>
    <property type="project" value="TreeGrafter"/>
</dbReference>
<feature type="transmembrane region" description="Helical" evidence="8">
    <location>
        <begin position="145"/>
        <end position="164"/>
    </location>
</feature>
<organism evidence="10 11">
    <name type="scientific">Candidatus Roizmanbacteria bacterium CG_4_9_14_0_2_um_filter_39_13</name>
    <dbReference type="NCBI Taxonomy" id="1974839"/>
    <lineage>
        <taxon>Bacteria</taxon>
        <taxon>Candidatus Roizmaniibacteriota</taxon>
    </lineage>
</organism>
<reference evidence="11" key="1">
    <citation type="submission" date="2017-09" db="EMBL/GenBank/DDBJ databases">
        <title>Depth-based differentiation of microbial function through sediment-hosted aquifers and enrichment of novel symbionts in the deep terrestrial subsurface.</title>
        <authorList>
            <person name="Probst A.J."/>
            <person name="Ladd B."/>
            <person name="Jarett J.K."/>
            <person name="Geller-Mcgrath D.E."/>
            <person name="Sieber C.M.K."/>
            <person name="Emerson J.B."/>
            <person name="Anantharaman K."/>
            <person name="Thomas B.C."/>
            <person name="Malmstrom R."/>
            <person name="Stieglmeier M."/>
            <person name="Klingl A."/>
            <person name="Woyke T."/>
            <person name="Ryan C.M."/>
            <person name="Banfield J.F."/>
        </authorList>
    </citation>
    <scope>NUCLEOTIDE SEQUENCE [LARGE SCALE GENOMIC DNA]</scope>
</reference>
<evidence type="ECO:0000259" key="9">
    <source>
        <dbReference type="Pfam" id="PF13231"/>
    </source>
</evidence>
<evidence type="ECO:0000256" key="8">
    <source>
        <dbReference type="SAM" id="Phobius"/>
    </source>
</evidence>
<keyword evidence="5 8" id="KW-0812">Transmembrane</keyword>
<dbReference type="Pfam" id="PF13231">
    <property type="entry name" value="PMT_2"/>
    <property type="match status" value="1"/>
</dbReference>
<evidence type="ECO:0000256" key="7">
    <source>
        <dbReference type="ARBA" id="ARBA00023136"/>
    </source>
</evidence>
<dbReference type="InterPro" id="IPR050297">
    <property type="entry name" value="LipidA_mod_glycosyltrf_83"/>
</dbReference>
<feature type="domain" description="Glycosyltransferase RgtA/B/C/D-like" evidence="9">
    <location>
        <begin position="65"/>
        <end position="231"/>
    </location>
</feature>
<name>A0A2M8EY60_9BACT</name>
<dbReference type="AlphaFoldDB" id="A0A2M8EY60"/>
<feature type="transmembrane region" description="Helical" evidence="8">
    <location>
        <begin position="321"/>
        <end position="339"/>
    </location>
</feature>